<feature type="compositionally biased region" description="Basic and acidic residues" evidence="2">
    <location>
        <begin position="93"/>
        <end position="127"/>
    </location>
</feature>
<feature type="region of interest" description="Disordered" evidence="2">
    <location>
        <begin position="92"/>
        <end position="131"/>
    </location>
</feature>
<dbReference type="PANTHER" id="PTHR31809:SF0">
    <property type="entry name" value="BUD13 HOMOLOG"/>
    <property type="match status" value="1"/>
</dbReference>
<dbReference type="AlphaFoldDB" id="A0A7J7KZ31"/>
<dbReference type="GO" id="GO:0000398">
    <property type="term" value="P:mRNA splicing, via spliceosome"/>
    <property type="evidence" value="ECO:0007669"/>
    <property type="project" value="TreeGrafter"/>
</dbReference>
<sequence>MSIEGPERKQRKPDHSHLGPARNQDSFALLARLLAQSDAKGFLAGARTRQLTRLVAFVKIFYHVIDDFTNCRLGTVNCHLFLFKGMDPSMTGRDAKPIYRDKEGKRTTKEELQKSQGEEKPKEKKLEWGQGLAQKREVEAREQELELEKDKPFARTRGFPIDLLRIVEEGLSGKFHFRDDPELENMLKERVRWGDPMAHLVKRKHSELLLEDLGDNEKMKESGFNIPQEIPFHSWINRKVDAPPNRYAIKPGRHWDGIDRSNVVVLVELRQKSIR</sequence>
<evidence type="ECO:0000313" key="3">
    <source>
        <dbReference type="EMBL" id="KAF6135609.1"/>
    </source>
</evidence>
<evidence type="ECO:0000256" key="2">
    <source>
        <dbReference type="SAM" id="MobiDB-lite"/>
    </source>
</evidence>
<reference evidence="3 4" key="1">
    <citation type="journal article" date="2020" name="IScience">
        <title>Genome Sequencing of the Endangered Kingdonia uniflora (Circaeasteraceae, Ranunculales) Reveals Potential Mechanisms of Evolutionary Specialization.</title>
        <authorList>
            <person name="Sun Y."/>
            <person name="Deng T."/>
            <person name="Zhang A."/>
            <person name="Moore M.J."/>
            <person name="Landis J.B."/>
            <person name="Lin N."/>
            <person name="Zhang H."/>
            <person name="Zhang X."/>
            <person name="Huang J."/>
            <person name="Zhang X."/>
            <person name="Sun H."/>
            <person name="Wang H."/>
        </authorList>
    </citation>
    <scope>NUCLEOTIDE SEQUENCE [LARGE SCALE GENOMIC DNA]</scope>
    <source>
        <strain evidence="3">TB1705</strain>
        <tissue evidence="3">Leaf</tissue>
    </source>
</reference>
<feature type="compositionally biased region" description="Basic and acidic residues" evidence="2">
    <location>
        <begin position="1"/>
        <end position="17"/>
    </location>
</feature>
<name>A0A7J7KZ31_9MAGN</name>
<evidence type="ECO:0000256" key="1">
    <source>
        <dbReference type="ARBA" id="ARBA00011069"/>
    </source>
</evidence>
<dbReference type="InterPro" id="IPR018609">
    <property type="entry name" value="Bud13"/>
</dbReference>
<comment type="similarity">
    <text evidence="1">Belongs to the CWC26 family.</text>
</comment>
<dbReference type="OrthoDB" id="6022at2759"/>
<dbReference type="GO" id="GO:0003723">
    <property type="term" value="F:RNA binding"/>
    <property type="evidence" value="ECO:0007669"/>
    <property type="project" value="TreeGrafter"/>
</dbReference>
<dbReference type="PANTHER" id="PTHR31809">
    <property type="entry name" value="BUD13 HOMOLOG"/>
    <property type="match status" value="1"/>
</dbReference>
<comment type="caution">
    <text evidence="3">The sequence shown here is derived from an EMBL/GenBank/DDBJ whole genome shotgun (WGS) entry which is preliminary data.</text>
</comment>
<dbReference type="EMBL" id="JACGCM010002784">
    <property type="protein sequence ID" value="KAF6135609.1"/>
    <property type="molecule type" value="Genomic_DNA"/>
</dbReference>
<dbReference type="GO" id="GO:0005684">
    <property type="term" value="C:U2-type spliceosomal complex"/>
    <property type="evidence" value="ECO:0007669"/>
    <property type="project" value="TreeGrafter"/>
</dbReference>
<dbReference type="Pfam" id="PF09736">
    <property type="entry name" value="Bud13"/>
    <property type="match status" value="2"/>
</dbReference>
<proteinExistence type="inferred from homology"/>
<feature type="region of interest" description="Disordered" evidence="2">
    <location>
        <begin position="1"/>
        <end position="21"/>
    </location>
</feature>
<gene>
    <name evidence="3" type="ORF">GIB67_015462</name>
</gene>
<dbReference type="Proteomes" id="UP000541444">
    <property type="component" value="Unassembled WGS sequence"/>
</dbReference>
<dbReference type="InterPro" id="IPR051112">
    <property type="entry name" value="CWC26_splicing_factor"/>
</dbReference>
<keyword evidence="4" id="KW-1185">Reference proteome</keyword>
<evidence type="ECO:0000313" key="4">
    <source>
        <dbReference type="Proteomes" id="UP000541444"/>
    </source>
</evidence>
<dbReference type="GO" id="GO:0070274">
    <property type="term" value="C:RES complex"/>
    <property type="evidence" value="ECO:0007669"/>
    <property type="project" value="TreeGrafter"/>
</dbReference>
<protein>
    <submittedName>
        <fullName evidence="3">Uncharacterized protein</fullName>
    </submittedName>
</protein>
<accession>A0A7J7KZ31</accession>
<organism evidence="3 4">
    <name type="scientific">Kingdonia uniflora</name>
    <dbReference type="NCBI Taxonomy" id="39325"/>
    <lineage>
        <taxon>Eukaryota</taxon>
        <taxon>Viridiplantae</taxon>
        <taxon>Streptophyta</taxon>
        <taxon>Embryophyta</taxon>
        <taxon>Tracheophyta</taxon>
        <taxon>Spermatophyta</taxon>
        <taxon>Magnoliopsida</taxon>
        <taxon>Ranunculales</taxon>
        <taxon>Circaeasteraceae</taxon>
        <taxon>Kingdonia</taxon>
    </lineage>
</organism>